<evidence type="ECO:0000313" key="2">
    <source>
        <dbReference type="Proteomes" id="UP000578688"/>
    </source>
</evidence>
<reference evidence="1 2" key="1">
    <citation type="submission" date="2020-07" db="EMBL/GenBank/DDBJ databases">
        <title>Genomic analyses of the natural microbiome of Caenorhabditis elegans.</title>
        <authorList>
            <person name="Samuel B."/>
        </authorList>
    </citation>
    <scope>NUCLEOTIDE SEQUENCE [LARGE SCALE GENOMIC DNA]</scope>
    <source>
        <strain evidence="1 2">BIGb0408</strain>
    </source>
</reference>
<protein>
    <submittedName>
        <fullName evidence="1">Uncharacterized protein</fullName>
    </submittedName>
</protein>
<proteinExistence type="predicted"/>
<gene>
    <name evidence="1" type="ORF">FHR27_000905</name>
</gene>
<organism evidence="1 2">
    <name type="scientific">Phytopseudomonas flavescens</name>
    <dbReference type="NCBI Taxonomy" id="29435"/>
    <lineage>
        <taxon>Bacteria</taxon>
        <taxon>Pseudomonadati</taxon>
        <taxon>Pseudomonadota</taxon>
        <taxon>Gammaproteobacteria</taxon>
        <taxon>Pseudomonadales</taxon>
        <taxon>Pseudomonadaceae</taxon>
        <taxon>Phytopseudomonas</taxon>
    </lineage>
</organism>
<name>A0A7Y9XJ27_9GAMM</name>
<dbReference type="AlphaFoldDB" id="A0A7Y9XJ27"/>
<dbReference type="Proteomes" id="UP000578688">
    <property type="component" value="Unassembled WGS sequence"/>
</dbReference>
<comment type="caution">
    <text evidence="1">The sequence shown here is derived from an EMBL/GenBank/DDBJ whole genome shotgun (WGS) entry which is preliminary data.</text>
</comment>
<dbReference type="EMBL" id="JACBYV010000001">
    <property type="protein sequence ID" value="NYH72295.1"/>
    <property type="molecule type" value="Genomic_DNA"/>
</dbReference>
<evidence type="ECO:0000313" key="1">
    <source>
        <dbReference type="EMBL" id="NYH72295.1"/>
    </source>
</evidence>
<accession>A0A7Y9XJ27</accession>
<keyword evidence="2" id="KW-1185">Reference proteome</keyword>
<sequence length="66" mass="7116">MISLAFYAGGSGKRIIVLEVYRTWRMWLDASGYGHIPTDHGLGVNNSAAVLQAAIDSHGRSQRDGA</sequence>